<dbReference type="SUPFAM" id="SSF54427">
    <property type="entry name" value="NTF2-like"/>
    <property type="match status" value="1"/>
</dbReference>
<dbReference type="Proteomes" id="UP000265768">
    <property type="component" value="Unassembled WGS sequence"/>
</dbReference>
<dbReference type="Gene3D" id="3.10.450.50">
    <property type="match status" value="1"/>
</dbReference>
<dbReference type="InterPro" id="IPR032710">
    <property type="entry name" value="NTF2-like_dom_sf"/>
</dbReference>
<evidence type="ECO:0000313" key="2">
    <source>
        <dbReference type="EMBL" id="RJL23051.1"/>
    </source>
</evidence>
<feature type="domain" description="SnoaL-like" evidence="1">
    <location>
        <begin position="10"/>
        <end position="117"/>
    </location>
</feature>
<dbReference type="AlphaFoldDB" id="A0A3A4A597"/>
<protein>
    <submittedName>
        <fullName evidence="2">Nuclear transport factor 2 family protein</fullName>
    </submittedName>
</protein>
<reference evidence="2 3" key="1">
    <citation type="submission" date="2018-09" db="EMBL/GenBank/DDBJ databases">
        <title>YIM 75507 draft genome.</title>
        <authorList>
            <person name="Tang S."/>
            <person name="Feng Y."/>
        </authorList>
    </citation>
    <scope>NUCLEOTIDE SEQUENCE [LARGE SCALE GENOMIC DNA]</scope>
    <source>
        <strain evidence="2 3">YIM 75507</strain>
    </source>
</reference>
<evidence type="ECO:0000259" key="1">
    <source>
        <dbReference type="Pfam" id="PF12680"/>
    </source>
</evidence>
<comment type="caution">
    <text evidence="2">The sequence shown here is derived from an EMBL/GenBank/DDBJ whole genome shotgun (WGS) entry which is preliminary data.</text>
</comment>
<dbReference type="EMBL" id="QZEY01000020">
    <property type="protein sequence ID" value="RJL23051.1"/>
    <property type="molecule type" value="Genomic_DNA"/>
</dbReference>
<keyword evidence="3" id="KW-1185">Reference proteome</keyword>
<accession>A0A3A4A597</accession>
<dbReference type="OrthoDB" id="2988503at2"/>
<sequence>MYHAIVRARVRSLWRRVGSGDYAAAVRLAAPDVRFRFVGEPPLGAELRGREAFARWFEETGARLPGLRMRLTDVVVKGWPWDTTVVARLAITATPAHDPHYTNEAIQWIRLRWGRMVSDEVMEDTQRLARAIRAAGPA</sequence>
<evidence type="ECO:0000313" key="3">
    <source>
        <dbReference type="Proteomes" id="UP000265768"/>
    </source>
</evidence>
<organism evidence="2 3">
    <name type="scientific">Bailinhaonella thermotolerans</name>
    <dbReference type="NCBI Taxonomy" id="1070861"/>
    <lineage>
        <taxon>Bacteria</taxon>
        <taxon>Bacillati</taxon>
        <taxon>Actinomycetota</taxon>
        <taxon>Actinomycetes</taxon>
        <taxon>Streptosporangiales</taxon>
        <taxon>Streptosporangiaceae</taxon>
        <taxon>Bailinhaonella</taxon>
    </lineage>
</organism>
<gene>
    <name evidence="2" type="ORF">D5H75_34330</name>
</gene>
<dbReference type="Pfam" id="PF12680">
    <property type="entry name" value="SnoaL_2"/>
    <property type="match status" value="1"/>
</dbReference>
<name>A0A3A4A597_9ACTN</name>
<dbReference type="InterPro" id="IPR037401">
    <property type="entry name" value="SnoaL-like"/>
</dbReference>
<proteinExistence type="predicted"/>
<dbReference type="RefSeq" id="WP_119930749.1">
    <property type="nucleotide sequence ID" value="NZ_QZEY01000020.1"/>
</dbReference>